<keyword evidence="2" id="KW-0812">Transmembrane</keyword>
<dbReference type="InterPro" id="IPR050113">
    <property type="entry name" value="Ub_conjugating_enzyme"/>
</dbReference>
<evidence type="ECO:0000313" key="5">
    <source>
        <dbReference type="Proteomes" id="UP000601435"/>
    </source>
</evidence>
<keyword evidence="2" id="KW-0472">Membrane</keyword>
<dbReference type="CDD" id="cd23799">
    <property type="entry name" value="UBCc_UBE2J"/>
    <property type="match status" value="1"/>
</dbReference>
<feature type="domain" description="UBC core" evidence="3">
    <location>
        <begin position="25"/>
        <end position="171"/>
    </location>
</feature>
<dbReference type="SMART" id="SM00212">
    <property type="entry name" value="UBCc"/>
    <property type="match status" value="1"/>
</dbReference>
<name>A0A813B614_9DINO</name>
<accession>A0A813B614</accession>
<feature type="region of interest" description="Disordered" evidence="1">
    <location>
        <begin position="451"/>
        <end position="525"/>
    </location>
</feature>
<feature type="non-terminal residue" evidence="4">
    <location>
        <position position="629"/>
    </location>
</feature>
<dbReference type="AlphaFoldDB" id="A0A813B614"/>
<sequence>MALNMDRQGRNGGGFGSTGSTSATSSIKRIQRELKEISESPSRHWIAGPAKDDLFEWLFAVRGPPSTDFEGGIYTGKIVLPVNYPLAPPSITMLTPSGRWEVGKKICLSNTNYHAELWQPAWGIRTIMEALRSHFPVAGDGAVGALDWPSHLRQRLAKESLDFITLPGSAGQWAQKNRELLPELSPEELKEAPASGNLPLYGSSYESQKCLRESRRCLSVVPEPYMRNLCLCMLAQLVVGSNQTFPQSDSQVRSGRVDCARECRKENEDQPCLWDDQCPGLGCSALGFANCRYCGFGEYAPCPLHHGASRPRPPPISSCSPLGTYTCSRTCFNVDAGAETNVITMQHGTPYFENRIRAGNGFEETQQCSQVQGIGGTNMYSCVTNWRREHTLKIARFLQQITFNADCTFFVKKVWRMSPQPVSTCTVRTETNTLTFPWLRAGAQWELPERPSEVERIDTADPAPQTETSTTTSNTQAPLSGSSPEAPGAVPSPPPAPAAGAPKAAPRRRREGERPRRSQQSLVVQLLKPPTTGRGWLLMSLNFLIVLMLVSFCIVLADVIRQPPSLLNPAPDQKDYMIVQVHDRSKTRSPECSSVADGDGQFDESCLITYSVLSACSVNSLMNSISWLK</sequence>
<dbReference type="PANTHER" id="PTHR24067">
    <property type="entry name" value="UBIQUITIN-CONJUGATING ENZYME E2"/>
    <property type="match status" value="1"/>
</dbReference>
<proteinExistence type="predicted"/>
<gene>
    <name evidence="4" type="primary">UBE2J1</name>
    <name evidence="4" type="ORF">SNEC2469_LOCUS29453</name>
</gene>
<evidence type="ECO:0000256" key="1">
    <source>
        <dbReference type="SAM" id="MobiDB-lite"/>
    </source>
</evidence>
<dbReference type="Gene3D" id="3.10.110.10">
    <property type="entry name" value="Ubiquitin Conjugating Enzyme"/>
    <property type="match status" value="1"/>
</dbReference>
<dbReference type="InterPro" id="IPR000608">
    <property type="entry name" value="UBC"/>
</dbReference>
<keyword evidence="2" id="KW-1133">Transmembrane helix</keyword>
<comment type="caution">
    <text evidence="4">The sequence shown here is derived from an EMBL/GenBank/DDBJ whole genome shotgun (WGS) entry which is preliminary data.</text>
</comment>
<dbReference type="SUPFAM" id="SSF54495">
    <property type="entry name" value="UBC-like"/>
    <property type="match status" value="1"/>
</dbReference>
<dbReference type="EMBL" id="CAJNJA010066275">
    <property type="protein sequence ID" value="CAE7888535.1"/>
    <property type="molecule type" value="Genomic_DNA"/>
</dbReference>
<dbReference type="InterPro" id="IPR016135">
    <property type="entry name" value="UBQ-conjugating_enzyme/RWD"/>
</dbReference>
<organism evidence="4 5">
    <name type="scientific">Symbiodinium necroappetens</name>
    <dbReference type="NCBI Taxonomy" id="1628268"/>
    <lineage>
        <taxon>Eukaryota</taxon>
        <taxon>Sar</taxon>
        <taxon>Alveolata</taxon>
        <taxon>Dinophyceae</taxon>
        <taxon>Suessiales</taxon>
        <taxon>Symbiodiniaceae</taxon>
        <taxon>Symbiodinium</taxon>
    </lineage>
</organism>
<protein>
    <submittedName>
        <fullName evidence="4">UBE2J1 protein</fullName>
    </submittedName>
</protein>
<feature type="compositionally biased region" description="Low complexity" evidence="1">
    <location>
        <begin position="466"/>
        <end position="489"/>
    </location>
</feature>
<dbReference type="Pfam" id="PF00179">
    <property type="entry name" value="UQ_con"/>
    <property type="match status" value="1"/>
</dbReference>
<feature type="transmembrane region" description="Helical" evidence="2">
    <location>
        <begin position="536"/>
        <end position="557"/>
    </location>
</feature>
<reference evidence="4" key="1">
    <citation type="submission" date="2021-02" db="EMBL/GenBank/DDBJ databases">
        <authorList>
            <person name="Dougan E. K."/>
            <person name="Rhodes N."/>
            <person name="Thang M."/>
            <person name="Chan C."/>
        </authorList>
    </citation>
    <scope>NUCLEOTIDE SEQUENCE</scope>
</reference>
<dbReference type="PROSITE" id="PS50127">
    <property type="entry name" value="UBC_2"/>
    <property type="match status" value="1"/>
</dbReference>
<keyword evidence="5" id="KW-1185">Reference proteome</keyword>
<feature type="region of interest" description="Disordered" evidence="1">
    <location>
        <begin position="1"/>
        <end position="27"/>
    </location>
</feature>
<evidence type="ECO:0000259" key="3">
    <source>
        <dbReference type="PROSITE" id="PS50127"/>
    </source>
</evidence>
<evidence type="ECO:0000313" key="4">
    <source>
        <dbReference type="EMBL" id="CAE7888535.1"/>
    </source>
</evidence>
<evidence type="ECO:0000256" key="2">
    <source>
        <dbReference type="SAM" id="Phobius"/>
    </source>
</evidence>
<dbReference type="OrthoDB" id="1158011at2759"/>
<dbReference type="Proteomes" id="UP000601435">
    <property type="component" value="Unassembled WGS sequence"/>
</dbReference>